<sequence>MDSAPTSLRRTPNGPDLVSCDTRSFQSTTFKERTERVSLKSYSAYVYRGTRVGGIPNIVTYSRNTVYRNIIR</sequence>
<protein>
    <submittedName>
        <fullName evidence="1">Uncharacterized protein</fullName>
    </submittedName>
</protein>
<reference evidence="1 2" key="2">
    <citation type="journal article" date="2022" name="Mol. Ecol. Resour.">
        <title>The genomes of chicory, endive, great burdock and yacon provide insights into Asteraceae paleo-polyploidization history and plant inulin production.</title>
        <authorList>
            <person name="Fan W."/>
            <person name="Wang S."/>
            <person name="Wang H."/>
            <person name="Wang A."/>
            <person name="Jiang F."/>
            <person name="Liu H."/>
            <person name="Zhao H."/>
            <person name="Xu D."/>
            <person name="Zhang Y."/>
        </authorList>
    </citation>
    <scope>NUCLEOTIDE SEQUENCE [LARGE SCALE GENOMIC DNA]</scope>
    <source>
        <strain evidence="2">cv. Yunnan</strain>
        <tissue evidence="1">Leaves</tissue>
    </source>
</reference>
<organism evidence="1 2">
    <name type="scientific">Smallanthus sonchifolius</name>
    <dbReference type="NCBI Taxonomy" id="185202"/>
    <lineage>
        <taxon>Eukaryota</taxon>
        <taxon>Viridiplantae</taxon>
        <taxon>Streptophyta</taxon>
        <taxon>Embryophyta</taxon>
        <taxon>Tracheophyta</taxon>
        <taxon>Spermatophyta</taxon>
        <taxon>Magnoliopsida</taxon>
        <taxon>eudicotyledons</taxon>
        <taxon>Gunneridae</taxon>
        <taxon>Pentapetalae</taxon>
        <taxon>asterids</taxon>
        <taxon>campanulids</taxon>
        <taxon>Asterales</taxon>
        <taxon>Asteraceae</taxon>
        <taxon>Asteroideae</taxon>
        <taxon>Heliantheae alliance</taxon>
        <taxon>Millerieae</taxon>
        <taxon>Smallanthus</taxon>
    </lineage>
</organism>
<name>A0ACB8YND1_9ASTR</name>
<evidence type="ECO:0000313" key="1">
    <source>
        <dbReference type="EMBL" id="KAI3686787.1"/>
    </source>
</evidence>
<accession>A0ACB8YND1</accession>
<reference evidence="2" key="1">
    <citation type="journal article" date="2022" name="Mol. Ecol. Resour.">
        <title>The genomes of chicory, endive, great burdock and yacon provide insights into Asteraceae palaeo-polyploidization history and plant inulin production.</title>
        <authorList>
            <person name="Fan W."/>
            <person name="Wang S."/>
            <person name="Wang H."/>
            <person name="Wang A."/>
            <person name="Jiang F."/>
            <person name="Liu H."/>
            <person name="Zhao H."/>
            <person name="Xu D."/>
            <person name="Zhang Y."/>
        </authorList>
    </citation>
    <scope>NUCLEOTIDE SEQUENCE [LARGE SCALE GENOMIC DNA]</scope>
    <source>
        <strain evidence="2">cv. Yunnan</strain>
    </source>
</reference>
<dbReference type="Proteomes" id="UP001056120">
    <property type="component" value="Linkage Group LG27"/>
</dbReference>
<proteinExistence type="predicted"/>
<keyword evidence="2" id="KW-1185">Reference proteome</keyword>
<evidence type="ECO:0000313" key="2">
    <source>
        <dbReference type="Proteomes" id="UP001056120"/>
    </source>
</evidence>
<comment type="caution">
    <text evidence="1">The sequence shown here is derived from an EMBL/GenBank/DDBJ whole genome shotgun (WGS) entry which is preliminary data.</text>
</comment>
<gene>
    <name evidence="1" type="ORF">L1987_80474</name>
</gene>
<dbReference type="EMBL" id="CM042044">
    <property type="protein sequence ID" value="KAI3686787.1"/>
    <property type="molecule type" value="Genomic_DNA"/>
</dbReference>